<dbReference type="Pfam" id="PF14009">
    <property type="entry name" value="PADRE"/>
    <property type="match status" value="1"/>
</dbReference>
<name>A0AAV1VX09_LUPLU</name>
<dbReference type="AlphaFoldDB" id="A0AAV1VX09"/>
<evidence type="ECO:0000256" key="1">
    <source>
        <dbReference type="SAM" id="MobiDB-lite"/>
    </source>
</evidence>
<comment type="caution">
    <text evidence="2">The sequence shown here is derived from an EMBL/GenBank/DDBJ whole genome shotgun (WGS) entry which is preliminary data.</text>
</comment>
<reference evidence="2 3" key="1">
    <citation type="submission" date="2024-03" db="EMBL/GenBank/DDBJ databases">
        <authorList>
            <person name="Martinez-Hernandez J."/>
        </authorList>
    </citation>
    <scope>NUCLEOTIDE SEQUENCE [LARGE SCALE GENOMIC DNA]</scope>
</reference>
<evidence type="ECO:0000313" key="3">
    <source>
        <dbReference type="Proteomes" id="UP001497480"/>
    </source>
</evidence>
<dbReference type="PANTHER" id="PTHR33148">
    <property type="entry name" value="PLASTID MOVEMENT IMPAIRED PROTEIN-RELATED"/>
    <property type="match status" value="1"/>
</dbReference>
<dbReference type="EMBL" id="CAXHTB010000002">
    <property type="protein sequence ID" value="CAL0301442.1"/>
    <property type="molecule type" value="Genomic_DNA"/>
</dbReference>
<gene>
    <name evidence="2" type="ORF">LLUT_LOCUS2502</name>
</gene>
<evidence type="ECO:0000313" key="2">
    <source>
        <dbReference type="EMBL" id="CAL0301442.1"/>
    </source>
</evidence>
<evidence type="ECO:0008006" key="4">
    <source>
        <dbReference type="Google" id="ProtNLM"/>
    </source>
</evidence>
<feature type="region of interest" description="Disordered" evidence="1">
    <location>
        <begin position="189"/>
        <end position="218"/>
    </location>
</feature>
<protein>
    <recommendedName>
        <fullName evidence="4">Plastid movement impaired 2</fullName>
    </recommendedName>
</protein>
<sequence>MGNTIGGSKKAKVMKIDGETFKLKTPTTTNDVVKGYPGYVLLDSQAVKNFGLRAKPLELSHELKPKKLYFLVELPKIQPEQEKAPLPRRAQSSGIRGMNAKDRLDFLMLSKRSISDLNVRKPSSIDEPNPNHGGPMRVKMRLPKAQLDRLVEECHSGAEVAEKIISLYIGNNANNDGGGAMVEAEAARADIQNHKPRRKRVSFRPVEQGENHLEADPR</sequence>
<keyword evidence="3" id="KW-1185">Reference proteome</keyword>
<organism evidence="2 3">
    <name type="scientific">Lupinus luteus</name>
    <name type="common">European yellow lupine</name>
    <dbReference type="NCBI Taxonomy" id="3873"/>
    <lineage>
        <taxon>Eukaryota</taxon>
        <taxon>Viridiplantae</taxon>
        <taxon>Streptophyta</taxon>
        <taxon>Embryophyta</taxon>
        <taxon>Tracheophyta</taxon>
        <taxon>Spermatophyta</taxon>
        <taxon>Magnoliopsida</taxon>
        <taxon>eudicotyledons</taxon>
        <taxon>Gunneridae</taxon>
        <taxon>Pentapetalae</taxon>
        <taxon>rosids</taxon>
        <taxon>fabids</taxon>
        <taxon>Fabales</taxon>
        <taxon>Fabaceae</taxon>
        <taxon>Papilionoideae</taxon>
        <taxon>50 kb inversion clade</taxon>
        <taxon>genistoids sensu lato</taxon>
        <taxon>core genistoids</taxon>
        <taxon>Genisteae</taxon>
        <taxon>Lupinus</taxon>
    </lineage>
</organism>
<dbReference type="PANTHER" id="PTHR33148:SF6">
    <property type="entry name" value="DUF4228 DOMAIN-CONTAINING PROTEIN"/>
    <property type="match status" value="1"/>
</dbReference>
<dbReference type="Proteomes" id="UP001497480">
    <property type="component" value="Unassembled WGS sequence"/>
</dbReference>
<proteinExistence type="predicted"/>
<dbReference type="InterPro" id="IPR025322">
    <property type="entry name" value="PADRE_dom"/>
</dbReference>
<feature type="compositionally biased region" description="Basic and acidic residues" evidence="1">
    <location>
        <begin position="207"/>
        <end position="218"/>
    </location>
</feature>
<accession>A0AAV1VX09</accession>